<dbReference type="EMBL" id="JAGDFM010000513">
    <property type="protein sequence ID" value="KAG7377530.1"/>
    <property type="molecule type" value="Genomic_DNA"/>
</dbReference>
<gene>
    <name evidence="2" type="ORF">PHYPSEUDO_011503</name>
</gene>
<evidence type="ECO:0000256" key="1">
    <source>
        <dbReference type="SAM" id="MobiDB-lite"/>
    </source>
</evidence>
<organism evidence="2 3">
    <name type="scientific">Phytophthora pseudosyringae</name>
    <dbReference type="NCBI Taxonomy" id="221518"/>
    <lineage>
        <taxon>Eukaryota</taxon>
        <taxon>Sar</taxon>
        <taxon>Stramenopiles</taxon>
        <taxon>Oomycota</taxon>
        <taxon>Peronosporomycetes</taxon>
        <taxon>Peronosporales</taxon>
        <taxon>Peronosporaceae</taxon>
        <taxon>Phytophthora</taxon>
    </lineage>
</organism>
<accession>A0A8T1VB73</accession>
<sequence length="532" mass="59617">MVECKSALKMRWTAAEVAMLTEEWATVCATPEAKTRRGDEMSKTIFDRYNARCARTRQLRRSPLAVATQRDRMFRFAKFVADFDRTALAQGRRAWLDLSNEEQLEVDIPAAWRRQLTTFTQDVFNMFQRVILPKSTDGEGTRRKKSTKRGTKHTKVSSQALGKQQEVVSRVEHQPCWTSEEKVLLVQRWGGLMKHEGLTLEQFEMMTYNKSSKCLASATRSSFTAWRKSRILLSSWRFIAAFNKRHRPGWFDLKEAERDSQITWGELPDNFEDIEREVFLAVEAAVPKDPDQTHVVSEELIPSVEIVHSPFPKTLSPLPLLTDLCPKATTDDTLDRLLLEDDGVDNAATNSELQQPDVCALSGNNFVPDANFLVTQRPPPEIVGGPAIKAEVVSGQPLEPAPIIPFKNAIEELELTHQTYRSNLQGAVCQLQAALEQGNKRSLESLRALKPSQFSGVNAVGLVNYVKLVLEQQNKRMLSALRLAEEMSSQNGAEVRALVQNLLGDGLNPSCNGTTGLDVVVHVTTPSGLVPY</sequence>
<dbReference type="Proteomes" id="UP000694044">
    <property type="component" value="Unassembled WGS sequence"/>
</dbReference>
<dbReference type="AlphaFoldDB" id="A0A8T1VB73"/>
<feature type="region of interest" description="Disordered" evidence="1">
    <location>
        <begin position="135"/>
        <end position="159"/>
    </location>
</feature>
<protein>
    <submittedName>
        <fullName evidence="2">Uncharacterized protein</fullName>
    </submittedName>
</protein>
<comment type="caution">
    <text evidence="2">The sequence shown here is derived from an EMBL/GenBank/DDBJ whole genome shotgun (WGS) entry which is preliminary data.</text>
</comment>
<feature type="compositionally biased region" description="Basic residues" evidence="1">
    <location>
        <begin position="142"/>
        <end position="155"/>
    </location>
</feature>
<evidence type="ECO:0000313" key="3">
    <source>
        <dbReference type="Proteomes" id="UP000694044"/>
    </source>
</evidence>
<evidence type="ECO:0000313" key="2">
    <source>
        <dbReference type="EMBL" id="KAG7377530.1"/>
    </source>
</evidence>
<reference evidence="2" key="1">
    <citation type="submission" date="2021-02" db="EMBL/GenBank/DDBJ databases">
        <authorList>
            <person name="Palmer J.M."/>
        </authorList>
    </citation>
    <scope>NUCLEOTIDE SEQUENCE</scope>
    <source>
        <strain evidence="2">SCRP734</strain>
    </source>
</reference>
<name>A0A8T1VB73_9STRA</name>
<keyword evidence="3" id="KW-1185">Reference proteome</keyword>
<dbReference type="OrthoDB" id="100082at2759"/>
<proteinExistence type="predicted"/>